<proteinExistence type="predicted"/>
<accession>A0A8S5NCU0</accession>
<dbReference type="EMBL" id="BK015123">
    <property type="protein sequence ID" value="DAD91891.1"/>
    <property type="molecule type" value="Genomic_DNA"/>
</dbReference>
<name>A0A8S5NCU0_9CAUD</name>
<evidence type="ECO:0000313" key="1">
    <source>
        <dbReference type="EMBL" id="DAD91891.1"/>
    </source>
</evidence>
<reference evidence="1" key="1">
    <citation type="journal article" date="2021" name="Proc. Natl. Acad. Sci. U.S.A.">
        <title>A Catalog of Tens of Thousands of Viruses from Human Metagenomes Reveals Hidden Associations with Chronic Diseases.</title>
        <authorList>
            <person name="Tisza M.J."/>
            <person name="Buck C.B."/>
        </authorList>
    </citation>
    <scope>NUCLEOTIDE SEQUENCE</scope>
    <source>
        <strain evidence="1">CtKZW4</strain>
    </source>
</reference>
<protein>
    <submittedName>
        <fullName evidence="1">Uncharacterized protein</fullName>
    </submittedName>
</protein>
<sequence length="37" mass="4363">MRSNFIVKICDLRRKVEINLAENLHKHFGVRRIGVSI</sequence>
<organism evidence="1">
    <name type="scientific">Myoviridae sp. ctKZW4</name>
    <dbReference type="NCBI Taxonomy" id="2826639"/>
    <lineage>
        <taxon>Viruses</taxon>
        <taxon>Duplodnaviria</taxon>
        <taxon>Heunggongvirae</taxon>
        <taxon>Uroviricota</taxon>
        <taxon>Caudoviricetes</taxon>
    </lineage>
</organism>